<keyword evidence="7" id="KW-1185">Reference proteome</keyword>
<dbReference type="AlphaFoldDB" id="A0A0M0LJ97"/>
<dbReference type="GO" id="GO:0030170">
    <property type="term" value="F:pyridoxal phosphate binding"/>
    <property type="evidence" value="ECO:0007669"/>
    <property type="project" value="InterPro"/>
</dbReference>
<evidence type="ECO:0000256" key="3">
    <source>
        <dbReference type="ARBA" id="ARBA00022679"/>
    </source>
</evidence>
<evidence type="ECO:0000256" key="2">
    <source>
        <dbReference type="ARBA" id="ARBA00022576"/>
    </source>
</evidence>
<dbReference type="GO" id="GO:0008483">
    <property type="term" value="F:transaminase activity"/>
    <property type="evidence" value="ECO:0007669"/>
    <property type="project" value="UniProtKB-KW"/>
</dbReference>
<dbReference type="STRING" id="263475.AMD00_01200"/>
<comment type="cofactor">
    <cofactor evidence="1 4">
        <name>pyridoxal 5'-phosphate</name>
        <dbReference type="ChEBI" id="CHEBI:597326"/>
    </cofactor>
</comment>
<dbReference type="GeneID" id="301134737"/>
<evidence type="ECO:0000313" key="7">
    <source>
        <dbReference type="Proteomes" id="UP000036867"/>
    </source>
</evidence>
<dbReference type="InterPro" id="IPR015421">
    <property type="entry name" value="PyrdxlP-dep_Trfase_major"/>
</dbReference>
<feature type="domain" description="Aminotransferase class I/classII large" evidence="5">
    <location>
        <begin position="33"/>
        <end position="383"/>
    </location>
</feature>
<dbReference type="InterPro" id="IPR015422">
    <property type="entry name" value="PyrdxlP-dep_Trfase_small"/>
</dbReference>
<keyword evidence="3 4" id="KW-0808">Transferase</keyword>
<comment type="similarity">
    <text evidence="4">Belongs to the class-I pyridoxal-phosphate-dependent aminotransferase family.</text>
</comment>
<comment type="caution">
    <text evidence="6">The sequence shown here is derived from an EMBL/GenBank/DDBJ whole genome shotgun (WGS) entry which is preliminary data.</text>
</comment>
<dbReference type="Gene3D" id="3.90.1150.10">
    <property type="entry name" value="Aspartate Aminotransferase, domain 1"/>
    <property type="match status" value="1"/>
</dbReference>
<dbReference type="InterPro" id="IPR015424">
    <property type="entry name" value="PyrdxlP-dep_Trfase"/>
</dbReference>
<evidence type="ECO:0000256" key="1">
    <source>
        <dbReference type="ARBA" id="ARBA00001933"/>
    </source>
</evidence>
<evidence type="ECO:0000313" key="6">
    <source>
        <dbReference type="EMBL" id="KOO51155.1"/>
    </source>
</evidence>
<dbReference type="PANTHER" id="PTHR42832">
    <property type="entry name" value="AMINO ACID AMINOTRANSFERASE"/>
    <property type="match status" value="1"/>
</dbReference>
<keyword evidence="2 4" id="KW-0032">Aminotransferase</keyword>
<dbReference type="InterPro" id="IPR050881">
    <property type="entry name" value="LL-DAP_aminotransferase"/>
</dbReference>
<dbReference type="PROSITE" id="PS00105">
    <property type="entry name" value="AA_TRANSFER_CLASS_1"/>
    <property type="match status" value="1"/>
</dbReference>
<dbReference type="Pfam" id="PF00155">
    <property type="entry name" value="Aminotran_1_2"/>
    <property type="match status" value="1"/>
</dbReference>
<name>A0A0M0LJ97_9BACL</name>
<dbReference type="InterPro" id="IPR004839">
    <property type="entry name" value="Aminotransferase_I/II_large"/>
</dbReference>
<dbReference type="PATRIC" id="fig|263475.3.peg.553"/>
<dbReference type="PANTHER" id="PTHR42832:SF3">
    <property type="entry name" value="L-GLUTAMINE--4-(METHYLSULFANYL)-2-OXOBUTANOATE AMINOTRANSFERASE"/>
    <property type="match status" value="1"/>
</dbReference>
<dbReference type="CDD" id="cd00609">
    <property type="entry name" value="AAT_like"/>
    <property type="match status" value="1"/>
</dbReference>
<organism evidence="6 7">
    <name type="scientific">Viridibacillus arvi</name>
    <dbReference type="NCBI Taxonomy" id="263475"/>
    <lineage>
        <taxon>Bacteria</taxon>
        <taxon>Bacillati</taxon>
        <taxon>Bacillota</taxon>
        <taxon>Bacilli</taxon>
        <taxon>Bacillales</taxon>
        <taxon>Caryophanaceae</taxon>
        <taxon>Viridibacillus</taxon>
    </lineage>
</organism>
<sequence>MKIEKSKKMAMFPKAIFGDLKAAANAKAAEGIKLIDLSLGSPDLPPDEKVRKVLSERSALASSYGYTLSGTKRFYEAVARYYKRRTNVDLDPNTEIIQTMGSQEGLVHLPMAFCNNGDYVLTTNPAYVAFDAGIHLAEAIPYYMPLLEENNFLPDFDAIPVEIAEKAKLMILNLPGNPVPAMPNEEFFAKAVAFGRKYNVIILHDAAYSEFYFEGDRPSSFLATPGAKEVGMEINSLSKSFSLAGARIAYIAGNAEMISIIQELKSNLDYGTFEPIQEAGIVALDNAEEITDRLRATFSKRHHILMDGLTKIGWNVTPSKGGMFVWAKYPNQEMNDIDFVYHAIKETGVVMVPGIIFGDAGAGYVRLALVQKEELIAEAVQRLATLSVVHA</sequence>
<evidence type="ECO:0000256" key="4">
    <source>
        <dbReference type="RuleBase" id="RU000481"/>
    </source>
</evidence>
<evidence type="ECO:0000259" key="5">
    <source>
        <dbReference type="Pfam" id="PF00155"/>
    </source>
</evidence>
<dbReference type="Gene3D" id="3.40.640.10">
    <property type="entry name" value="Type I PLP-dependent aspartate aminotransferase-like (Major domain)"/>
    <property type="match status" value="1"/>
</dbReference>
<proteinExistence type="inferred from homology"/>
<dbReference type="SUPFAM" id="SSF53383">
    <property type="entry name" value="PLP-dependent transferases"/>
    <property type="match status" value="1"/>
</dbReference>
<gene>
    <name evidence="6" type="ORF">AMD00_01200</name>
</gene>
<dbReference type="Proteomes" id="UP000036867">
    <property type="component" value="Unassembled WGS sequence"/>
</dbReference>
<protein>
    <recommendedName>
        <fullName evidence="4">Aminotransferase</fullName>
        <ecNumber evidence="4">2.6.1.-</ecNumber>
    </recommendedName>
</protein>
<dbReference type="OrthoDB" id="9802328at2"/>
<dbReference type="EC" id="2.6.1.-" evidence="4"/>
<dbReference type="InterPro" id="IPR004838">
    <property type="entry name" value="NHTrfase_class1_PyrdxlP-BS"/>
</dbReference>
<dbReference type="EMBL" id="LILB01000001">
    <property type="protein sequence ID" value="KOO51155.1"/>
    <property type="molecule type" value="Genomic_DNA"/>
</dbReference>
<reference evidence="7" key="1">
    <citation type="submission" date="2015-08" db="EMBL/GenBank/DDBJ databases">
        <title>Fjat-10028 dsm 16317.</title>
        <authorList>
            <person name="Liu B."/>
            <person name="Wang J."/>
            <person name="Zhu Y."/>
            <person name="Liu G."/>
            <person name="Chen Q."/>
            <person name="Chen Z."/>
            <person name="Lan J."/>
            <person name="Che J."/>
            <person name="Ge C."/>
            <person name="Shi H."/>
            <person name="Pan Z."/>
            <person name="Liu X."/>
        </authorList>
    </citation>
    <scope>NUCLEOTIDE SEQUENCE [LARGE SCALE GENOMIC DNA]</scope>
    <source>
        <strain evidence="7">DSM 16317</strain>
    </source>
</reference>
<accession>A0A0M0LJ97</accession>
<dbReference type="RefSeq" id="WP_053415280.1">
    <property type="nucleotide sequence ID" value="NZ_LILB01000001.1"/>
</dbReference>